<reference evidence="2 3" key="2">
    <citation type="submission" date="2018-12" db="EMBL/GenBank/DDBJ databases">
        <title>Molecular Epidemiology of Emerging Carbapenem-Resistance in Acinetobacter nosocomialis and Acinetobacter pittii in Taiwan, 2010-2014.</title>
        <authorList>
            <person name="Huang W.-C."/>
            <person name="Wang H.-Y."/>
            <person name="Lai J.-F."/>
            <person name="Lauderdale T.-L."/>
            <person name="Sytwu H.-K."/>
        </authorList>
    </citation>
    <scope>NUCLEOTIDE SEQUENCE [LARGE SCALE GENOMIC DNA]</scope>
    <source>
        <strain evidence="2 3">2014S06-099</strain>
        <plasmid evidence="3">p2014s06-099-1</plasmid>
    </source>
</reference>
<dbReference type="Gene3D" id="3.30.70.100">
    <property type="match status" value="1"/>
</dbReference>
<geneLocation type="plasmid" evidence="3">
    <name>p2014s06-099-1</name>
</geneLocation>
<keyword evidence="2" id="KW-0560">Oxidoreductase</keyword>
<dbReference type="Pfam" id="PF03992">
    <property type="entry name" value="ABM"/>
    <property type="match status" value="1"/>
</dbReference>
<keyword evidence="2" id="KW-0503">Monooxygenase</keyword>
<protein>
    <submittedName>
        <fullName evidence="2">Antibiotic biosynthesis monooxygenase</fullName>
    </submittedName>
</protein>
<proteinExistence type="predicted"/>
<name>A0A3G6YM21_ACIPI</name>
<reference evidence="2 3" key="1">
    <citation type="submission" date="2018-11" db="EMBL/GenBank/DDBJ databases">
        <authorList>
            <person name="Kuo S.-C."/>
            <person name="Chen F.-J."/>
            <person name="Liao Y.-C."/>
        </authorList>
    </citation>
    <scope>NUCLEOTIDE SEQUENCE [LARGE SCALE GENOMIC DNA]</scope>
    <source>
        <strain evidence="2 3">2014S06-099</strain>
        <plasmid evidence="3">p2014s06-099-1</plasmid>
    </source>
</reference>
<dbReference type="SUPFAM" id="SSF54909">
    <property type="entry name" value="Dimeric alpha+beta barrel"/>
    <property type="match status" value="1"/>
</dbReference>
<accession>A0A3G6YM21</accession>
<gene>
    <name evidence="2" type="ORF">DKE52_020940</name>
</gene>
<dbReference type="AlphaFoldDB" id="A0A3G6YM21"/>
<dbReference type="PROSITE" id="PS51725">
    <property type="entry name" value="ABM"/>
    <property type="match status" value="1"/>
</dbReference>
<evidence type="ECO:0000259" key="1">
    <source>
        <dbReference type="PROSITE" id="PS51725"/>
    </source>
</evidence>
<evidence type="ECO:0000313" key="2">
    <source>
        <dbReference type="EMBL" id="AZC01492.1"/>
    </source>
</evidence>
<dbReference type="InterPro" id="IPR007138">
    <property type="entry name" value="ABM_dom"/>
</dbReference>
<dbReference type="InterPro" id="IPR050744">
    <property type="entry name" value="AI-2_Isomerase_LsrG"/>
</dbReference>
<dbReference type="PANTHER" id="PTHR33336">
    <property type="entry name" value="QUINOL MONOOXYGENASE YGIN-RELATED"/>
    <property type="match status" value="1"/>
</dbReference>
<organism evidence="2 3">
    <name type="scientific">Acinetobacter pittii</name>
    <name type="common">Acinetobacter genomosp. 3</name>
    <dbReference type="NCBI Taxonomy" id="48296"/>
    <lineage>
        <taxon>Bacteria</taxon>
        <taxon>Pseudomonadati</taxon>
        <taxon>Pseudomonadota</taxon>
        <taxon>Gammaproteobacteria</taxon>
        <taxon>Moraxellales</taxon>
        <taxon>Moraxellaceae</taxon>
        <taxon>Acinetobacter</taxon>
        <taxon>Acinetobacter calcoaceticus/baumannii complex</taxon>
    </lineage>
</organism>
<sequence>MTISIIENFKAKSDQKETLEALLKSVIELTLQEEGCLKYELYISENDSSRYFFLEEWRSREDLDIHIASDYIQSLFGNIQSLIESSDIIEIKKYSCIRTL</sequence>
<dbReference type="GO" id="GO:0004497">
    <property type="term" value="F:monooxygenase activity"/>
    <property type="evidence" value="ECO:0007669"/>
    <property type="project" value="UniProtKB-KW"/>
</dbReference>
<evidence type="ECO:0000313" key="3">
    <source>
        <dbReference type="Proteomes" id="UP000254410"/>
    </source>
</evidence>
<dbReference type="PANTHER" id="PTHR33336:SF3">
    <property type="entry name" value="ABM DOMAIN-CONTAINING PROTEIN"/>
    <property type="match status" value="1"/>
</dbReference>
<feature type="domain" description="ABM" evidence="1">
    <location>
        <begin position="3"/>
        <end position="91"/>
    </location>
</feature>
<dbReference type="Proteomes" id="UP000254410">
    <property type="component" value="Plasmid p2014S06-099-1"/>
</dbReference>
<dbReference type="InterPro" id="IPR011008">
    <property type="entry name" value="Dimeric_a/b-barrel"/>
</dbReference>
<dbReference type="EMBL" id="CP033541">
    <property type="protein sequence ID" value="AZC01492.1"/>
    <property type="molecule type" value="Genomic_DNA"/>
</dbReference>
<keyword evidence="2" id="KW-0614">Plasmid</keyword>